<keyword evidence="3" id="KW-1185">Reference proteome</keyword>
<dbReference type="InterPro" id="IPR002900">
    <property type="entry name" value="DUF38/FTH_CAE_spp"/>
</dbReference>
<dbReference type="PANTHER" id="PTHR23015:SF4">
    <property type="entry name" value="DUF38 DOMAIN-CONTAINING PROTEIN-RELATED"/>
    <property type="match status" value="1"/>
</dbReference>
<organism evidence="3">
    <name type="scientific">Caenorhabditis brenneri</name>
    <name type="common">Nematode worm</name>
    <dbReference type="NCBI Taxonomy" id="135651"/>
    <lineage>
        <taxon>Eukaryota</taxon>
        <taxon>Metazoa</taxon>
        <taxon>Ecdysozoa</taxon>
        <taxon>Nematoda</taxon>
        <taxon>Chromadorea</taxon>
        <taxon>Rhabditida</taxon>
        <taxon>Rhabditina</taxon>
        <taxon>Rhabditomorpha</taxon>
        <taxon>Rhabditoidea</taxon>
        <taxon>Rhabditidae</taxon>
        <taxon>Peloderinae</taxon>
        <taxon>Caenorhabditis</taxon>
    </lineage>
</organism>
<dbReference type="CDD" id="cd22150">
    <property type="entry name" value="F-box_CeFBXA-like"/>
    <property type="match status" value="1"/>
</dbReference>
<dbReference type="InterPro" id="IPR040161">
    <property type="entry name" value="FB224"/>
</dbReference>
<accession>G0MVS7</accession>
<dbReference type="AlphaFoldDB" id="G0MVS7"/>
<reference evidence="3" key="1">
    <citation type="submission" date="2011-07" db="EMBL/GenBank/DDBJ databases">
        <authorList>
            <consortium name="Caenorhabditis brenneri Sequencing and Analysis Consortium"/>
            <person name="Wilson R.K."/>
        </authorList>
    </citation>
    <scope>NUCLEOTIDE SEQUENCE [LARGE SCALE GENOMIC DNA]</scope>
    <source>
        <strain evidence="3">PB2801</strain>
    </source>
</reference>
<evidence type="ECO:0000259" key="1">
    <source>
        <dbReference type="PROSITE" id="PS50181"/>
    </source>
</evidence>
<sequence length="376" mass="43849">MRKTVRKFSDYLKDNTSTNVSPWDSYKELCNEFGDDFMNFPEFEYRFYRFHGGEKDDFDSSSETPKKTFSDLPVEIIGMFVKKLRPIDRILLRLVSANLQSIVDTYSPKLKSRHVRFTMYSDFCQIYFRTGTIELKKLETGYQIEDFRNTQTVILSNFDYREGVLNAFLTILGHPKTRMRMFKVEIDLSIEDCFWLTENLSKSLGDSKIWARKFVFDGKKAAPLLPFLSFVKPGALRTLPIYGSLEMQQGLYAELAGTEQWRQARKVDIPWLNGPFDPDQLQYFAHFNCFDVRLSSLTLAELMEFVKTLGNSENFQKCILRGQFQITADEYAAAGNKSVLREPIEGTSDRELELRFCKGWEGSLVIQRKKKRTQKN</sequence>
<dbReference type="PANTHER" id="PTHR23015">
    <property type="entry name" value="UNCHARACTERIZED C.ELEGANS PROTEIN"/>
    <property type="match status" value="1"/>
</dbReference>
<dbReference type="GO" id="GO:0045087">
    <property type="term" value="P:innate immune response"/>
    <property type="evidence" value="ECO:0007669"/>
    <property type="project" value="TreeGrafter"/>
</dbReference>
<dbReference type="InterPro" id="IPR001810">
    <property type="entry name" value="F-box_dom"/>
</dbReference>
<protein>
    <recommendedName>
        <fullName evidence="1">F-box domain-containing protein</fullName>
    </recommendedName>
</protein>
<dbReference type="InterPro" id="IPR041426">
    <property type="entry name" value="Mos1_HTH"/>
</dbReference>
<evidence type="ECO:0000313" key="3">
    <source>
        <dbReference type="Proteomes" id="UP000008068"/>
    </source>
</evidence>
<dbReference type="Pfam" id="PF17906">
    <property type="entry name" value="HTH_48"/>
    <property type="match status" value="1"/>
</dbReference>
<dbReference type="Pfam" id="PF00646">
    <property type="entry name" value="F-box"/>
    <property type="match status" value="1"/>
</dbReference>
<feature type="domain" description="F-box" evidence="1">
    <location>
        <begin position="66"/>
        <end position="113"/>
    </location>
</feature>
<dbReference type="Pfam" id="PF01827">
    <property type="entry name" value="FTH"/>
    <property type="match status" value="1"/>
</dbReference>
<proteinExistence type="predicted"/>
<evidence type="ECO:0000313" key="2">
    <source>
        <dbReference type="EMBL" id="EGT45345.1"/>
    </source>
</evidence>
<name>G0MVS7_CAEBE</name>
<dbReference type="Proteomes" id="UP000008068">
    <property type="component" value="Unassembled WGS sequence"/>
</dbReference>
<dbReference type="HOGENOM" id="CLU_030831_3_3_1"/>
<dbReference type="InParanoid" id="G0MVS7"/>
<dbReference type="PROSITE" id="PS50181">
    <property type="entry name" value="FBOX"/>
    <property type="match status" value="1"/>
</dbReference>
<gene>
    <name evidence="2" type="ORF">CAEBREN_16119</name>
</gene>
<dbReference type="EMBL" id="GL379815">
    <property type="protein sequence ID" value="EGT45345.1"/>
    <property type="molecule type" value="Genomic_DNA"/>
</dbReference>